<feature type="domain" description="FAT" evidence="14">
    <location>
        <begin position="1503"/>
        <end position="2058"/>
    </location>
</feature>
<dbReference type="InterPro" id="IPR014009">
    <property type="entry name" value="PIK_FAT"/>
</dbReference>
<dbReference type="InterPro" id="IPR018936">
    <property type="entry name" value="PI3/4_kinase_CS"/>
</dbReference>
<dbReference type="CDD" id="cd00892">
    <property type="entry name" value="PIKKc_ATR"/>
    <property type="match status" value="1"/>
</dbReference>
<dbReference type="Pfam" id="PF02259">
    <property type="entry name" value="FAT"/>
    <property type="match status" value="1"/>
</dbReference>
<dbReference type="PROSITE" id="PS50290">
    <property type="entry name" value="PI3_4_KINASE_3"/>
    <property type="match status" value="1"/>
</dbReference>
<dbReference type="InterPro" id="IPR011009">
    <property type="entry name" value="Kinase-like_dom_sf"/>
</dbReference>
<dbReference type="InterPro" id="IPR003151">
    <property type="entry name" value="PIK-rel_kinase_FAT"/>
</dbReference>
<dbReference type="Gene3D" id="1.25.40.10">
    <property type="entry name" value="Tetratricopeptide repeat domain"/>
    <property type="match status" value="1"/>
</dbReference>
<keyword evidence="10" id="KW-0234">DNA repair</keyword>
<dbReference type="Pfam" id="PF25032">
    <property type="entry name" value="N-HEAT_ATR"/>
    <property type="match status" value="1"/>
</dbReference>
<keyword evidence="6" id="KW-0547">Nucleotide-binding</keyword>
<proteinExistence type="inferred from homology"/>
<evidence type="ECO:0000313" key="17">
    <source>
        <dbReference type="Proteomes" id="UP000594262"/>
    </source>
</evidence>
<evidence type="ECO:0000256" key="5">
    <source>
        <dbReference type="ARBA" id="ARBA00022679"/>
    </source>
</evidence>
<dbReference type="InterPro" id="IPR016024">
    <property type="entry name" value="ARM-type_fold"/>
</dbReference>
<keyword evidence="11" id="KW-0539">Nucleus</keyword>
<organism evidence="16 17">
    <name type="scientific">Clytia hemisphaerica</name>
    <dbReference type="NCBI Taxonomy" id="252671"/>
    <lineage>
        <taxon>Eukaryota</taxon>
        <taxon>Metazoa</taxon>
        <taxon>Cnidaria</taxon>
        <taxon>Hydrozoa</taxon>
        <taxon>Hydroidolina</taxon>
        <taxon>Leptothecata</taxon>
        <taxon>Obeliida</taxon>
        <taxon>Clytiidae</taxon>
        <taxon>Clytia</taxon>
    </lineage>
</organism>
<dbReference type="InterPro" id="IPR036940">
    <property type="entry name" value="PI3/4_kinase_cat_sf"/>
</dbReference>
<keyword evidence="9" id="KW-0067">ATP-binding</keyword>
<dbReference type="Pfam" id="PF25030">
    <property type="entry name" value="M-HEAT_ATR"/>
    <property type="match status" value="1"/>
</dbReference>
<dbReference type="PANTHER" id="PTHR11139:SF69">
    <property type="entry name" value="SERINE_THREONINE-PROTEIN KINASE ATR"/>
    <property type="match status" value="1"/>
</dbReference>
<dbReference type="GO" id="GO:0005694">
    <property type="term" value="C:chromosome"/>
    <property type="evidence" value="ECO:0007669"/>
    <property type="project" value="TreeGrafter"/>
</dbReference>
<dbReference type="InterPro" id="IPR011989">
    <property type="entry name" value="ARM-like"/>
</dbReference>
<evidence type="ECO:0000256" key="10">
    <source>
        <dbReference type="ARBA" id="ARBA00023204"/>
    </source>
</evidence>
<dbReference type="GO" id="GO:0004674">
    <property type="term" value="F:protein serine/threonine kinase activity"/>
    <property type="evidence" value="ECO:0007669"/>
    <property type="project" value="UniProtKB-KW"/>
</dbReference>
<dbReference type="Pfam" id="PF23593">
    <property type="entry name" value="HEAT_ATR"/>
    <property type="match status" value="1"/>
</dbReference>
<keyword evidence="7" id="KW-0227">DNA damage</keyword>
<dbReference type="Pfam" id="PF02260">
    <property type="entry name" value="FATC"/>
    <property type="match status" value="1"/>
</dbReference>
<reference evidence="16" key="1">
    <citation type="submission" date="2021-01" db="UniProtKB">
        <authorList>
            <consortium name="EnsemblMetazoa"/>
        </authorList>
    </citation>
    <scope>IDENTIFICATION</scope>
</reference>
<comment type="similarity">
    <text evidence="2">Belongs to the PI3/PI4-kinase family. ATM subfamily.</text>
</comment>
<evidence type="ECO:0000256" key="8">
    <source>
        <dbReference type="ARBA" id="ARBA00022777"/>
    </source>
</evidence>
<dbReference type="GeneID" id="136801720"/>
<evidence type="ECO:0000256" key="1">
    <source>
        <dbReference type="ARBA" id="ARBA00004123"/>
    </source>
</evidence>
<evidence type="ECO:0000313" key="16">
    <source>
        <dbReference type="EnsemblMetazoa" id="CLYHEMP001848.1"/>
    </source>
</evidence>
<dbReference type="SMART" id="SM01343">
    <property type="entry name" value="FATC"/>
    <property type="match status" value="1"/>
</dbReference>
<dbReference type="PROSITE" id="PS51190">
    <property type="entry name" value="FATC"/>
    <property type="match status" value="1"/>
</dbReference>
<name>A0A7M5UJQ3_9CNID</name>
<dbReference type="GO" id="GO:0005524">
    <property type="term" value="F:ATP binding"/>
    <property type="evidence" value="ECO:0007669"/>
    <property type="project" value="UniProtKB-KW"/>
</dbReference>
<dbReference type="RefSeq" id="XP_066914477.1">
    <property type="nucleotide sequence ID" value="XM_067058376.1"/>
</dbReference>
<dbReference type="RefSeq" id="XP_066914476.1">
    <property type="nucleotide sequence ID" value="XM_067058375.1"/>
</dbReference>
<protein>
    <recommendedName>
        <fullName evidence="12">Serine/threonine-protein kinase ATR</fullName>
        <ecNumber evidence="3">2.7.11.1</ecNumber>
    </recommendedName>
</protein>
<evidence type="ECO:0000259" key="15">
    <source>
        <dbReference type="PROSITE" id="PS51190"/>
    </source>
</evidence>
<dbReference type="Proteomes" id="UP000594262">
    <property type="component" value="Unplaced"/>
</dbReference>
<dbReference type="GO" id="GO:0005634">
    <property type="term" value="C:nucleus"/>
    <property type="evidence" value="ECO:0007669"/>
    <property type="project" value="UniProtKB-SubCell"/>
</dbReference>
<evidence type="ECO:0000256" key="7">
    <source>
        <dbReference type="ARBA" id="ARBA00022763"/>
    </source>
</evidence>
<dbReference type="PANTHER" id="PTHR11139">
    <property type="entry name" value="ATAXIA TELANGIECTASIA MUTATED ATM -RELATED"/>
    <property type="match status" value="1"/>
</dbReference>
<dbReference type="InterPro" id="IPR011990">
    <property type="entry name" value="TPR-like_helical_dom_sf"/>
</dbReference>
<evidence type="ECO:0000259" key="14">
    <source>
        <dbReference type="PROSITE" id="PS51189"/>
    </source>
</evidence>
<dbReference type="InterPro" id="IPR056802">
    <property type="entry name" value="ATR-like_M-HEAT"/>
</dbReference>
<feature type="domain" description="FATC" evidence="15">
    <location>
        <begin position="2476"/>
        <end position="2508"/>
    </location>
</feature>
<dbReference type="InterPro" id="IPR050517">
    <property type="entry name" value="DDR_Repair_Kinase"/>
</dbReference>
<comment type="subcellular location">
    <subcellularLocation>
        <location evidence="1">Nucleus</location>
    </subcellularLocation>
</comment>
<accession>A0A7M5UJQ3</accession>
<dbReference type="SMART" id="SM00146">
    <property type="entry name" value="PI3Kc"/>
    <property type="match status" value="1"/>
</dbReference>
<evidence type="ECO:0000256" key="11">
    <source>
        <dbReference type="ARBA" id="ARBA00023242"/>
    </source>
</evidence>
<dbReference type="Pfam" id="PF08064">
    <property type="entry name" value="UME"/>
    <property type="match status" value="1"/>
</dbReference>
<dbReference type="GO" id="GO:0006281">
    <property type="term" value="P:DNA repair"/>
    <property type="evidence" value="ECO:0007669"/>
    <property type="project" value="UniProtKB-KW"/>
</dbReference>
<keyword evidence="4" id="KW-0723">Serine/threonine-protein kinase</keyword>
<dbReference type="Gene3D" id="3.30.1010.10">
    <property type="entry name" value="Phosphatidylinositol 3-kinase Catalytic Subunit, Chain A, domain 4"/>
    <property type="match status" value="1"/>
</dbReference>
<dbReference type="InterPro" id="IPR057564">
    <property type="entry name" value="HEAT_ATR"/>
</dbReference>
<keyword evidence="17" id="KW-1185">Reference proteome</keyword>
<dbReference type="SUPFAM" id="SSF48371">
    <property type="entry name" value="ARM repeat"/>
    <property type="match status" value="1"/>
</dbReference>
<dbReference type="InterPro" id="IPR000403">
    <property type="entry name" value="PI3/4_kinase_cat_dom"/>
</dbReference>
<dbReference type="InterPro" id="IPR003152">
    <property type="entry name" value="FATC_dom"/>
</dbReference>
<evidence type="ECO:0000256" key="9">
    <source>
        <dbReference type="ARBA" id="ARBA00022840"/>
    </source>
</evidence>
<dbReference type="InterPro" id="IPR012993">
    <property type="entry name" value="UME"/>
</dbReference>
<dbReference type="Pfam" id="PF00454">
    <property type="entry name" value="PI3_PI4_kinase"/>
    <property type="match status" value="1"/>
</dbReference>
<dbReference type="GO" id="GO:0000723">
    <property type="term" value="P:telomere maintenance"/>
    <property type="evidence" value="ECO:0007669"/>
    <property type="project" value="TreeGrafter"/>
</dbReference>
<dbReference type="SMART" id="SM00802">
    <property type="entry name" value="UME"/>
    <property type="match status" value="1"/>
</dbReference>
<dbReference type="PROSITE" id="PS00916">
    <property type="entry name" value="PI3_4_KINASE_2"/>
    <property type="match status" value="1"/>
</dbReference>
<dbReference type="Gene3D" id="1.10.1070.11">
    <property type="entry name" value="Phosphatidylinositol 3-/4-kinase, catalytic domain"/>
    <property type="match status" value="1"/>
</dbReference>
<evidence type="ECO:0000256" key="12">
    <source>
        <dbReference type="ARBA" id="ARBA00024420"/>
    </source>
</evidence>
<sequence length="2508" mass="288394">MEWQNTQDCERNANDTAKIMCECVQNWLSNAENVQKQLENATESQPAQCHSVLHLLHHCIEVFPECYVRKHSDSLNETEEKQESSKGFTCWIVSQMMQIISHGACSAIHSKCHQVIVSILKLAQEKDIVFFYKLNEEILGMYKDVITLLEHVLQFDDVTFDEPVYCNYFMSHTKDLQEQYGVAHKMVTLEAYSQCQYLINNLSLILKEVMPSFNLYLSDKSTLLCGLVSRALFLGDPFITKNTIELIGEVVHHLQSVTSYWLCQYTNIIIGLFEWAIDEENTDEELIKTLRRTLIILIKSQEKNENEKDKDETYSMQLLNKIVRMIEITTDDVVMKHLLNVLNEVLSLWPSTLHNGLLQNSFKTLLKKSCSILRVDQETCDIMKSTIGHYFVSDTDTTNDLIREGLREEMMTIVKGLLANSGSNRLNQLKSLCFIMELILQNVKDDSLADLFAEIQLGEVYQMIIQLCKHPRKIRSFKDYYPHIITLLKSLYISATVLDTAAAEEILQSCLELASIPWISTIDPPWFDLKIVTFTQDELYQMYQLVQSDTVSIQQCCLDLLLVLSINAQCHTWISHIIRNTMANSNSPPTIHQQLLKMLPEFVLTLKENGLHVVEDDLLMFVRSASPSLVERVGEVISKVICVLSKNSKIGLRNGRAVITCTSCEKGDKESGQLDSPDVFRVLKPFFLMVKQSLNKKYKLYLTQALSRLVRHVDSMDEIRSLWQPVLDLLLDPDYETRYCLSESLKDLVKGGGETLYRQAMDQISGAFVKASAANDSSVMETLILSMGNVGIMASNQFTSIVVISLFNCFVTQDKFLASLAADQIQSIARAKKMSYHSLFMASKSQLCNMTVKKVLKSLEEGKDYQTVTDEFVSIAKLFEFPDVKAYLTETATEMLPKIVENVSTHSSIILRLFAKYSSQNRREMLFNNFKYIFSYLLRTISDEKHLEKCLGYLQEEAQVELQTMLVSEYQNVLNQLILYMSVNRDQVYHGFKILVGSDDSYEGPKDFQNDEHVAMFLQPKLLGVLAFFNFVLINSPLNEKKTALKSIICLLNVLGKKYLTPVRLKVMAILKLSLKHMKDFSEICCEAWLTFTHNVEKEYLGVLISQIIPTVLPLLQYCEEPVLEIINFLIVRNRVNFRDHFKEVYFLPEHPSLRKAKQLIEEQRCRITSLKEFKLELQSAIKSMKSENEDVQKFALQRICDLLETNTTYLQETLIQNENIDVSIKELLQALMQVPKERGEQIYALVGKCFGLIGAVDVGNMDNLFDTSSDLSNPTSVYDDAKFPVEILNELCRSFVSASSTRAQDCAAFAMQETMQFYKCSSERNQPGYTLWSQFSDSMKEILAPHLRSKYRSTSNYNWSKLQLPIYGSPKGSSYKDWTSNYTSYLIHHIKNERFSKLMKPFLSGLKYDLRLSLFLMPHVIHHTLMSGNIALVNTEFKCILEQMNDATTAKKDITHLCLQTLFSVLDFLSSWYKNTEDTNEAEIITGRANIKTFLDNIPRNKMAIASLNCKSLARSLLYYEEYMNTNSEHIDNHLEFLQKIYYALDEPDGISGIAATRNRTPTLNEKIFQHRSAGNLRGAVACYERAIFIDPEEVQHHKGLLNCLVSLGQLNNASMNVAGIIESRPDWSDDLQTYQAEVSWRLGQWDKLKKTVQPSNTELKQDWSISLGKLLCSLKSKETDKFTDLLSSVRCEQTRVLLNANFGSGGYTQAYQSMLRLHMLRDMEQCSTILFNKDHITSTHNEATTRLLKEFDTRLNITEASYKTRESVLYLHQVFLQLLPDSVRENQFQALSDNVWLKIAKTARKDGLMQTAYSALLNIQNEEKEEIIVERANWYSCQKKVHEAFLCAKGETEFTAKNLSAKRILQKATLMEETESSEPGTILAVYKELPEKHPTWEKGHFFLAQYYEKLMSKVEDGSKEKYNIKQSHDFLKHIIKSYGFALQYGNKYIYQSMPRLLTHWLDFGQVAHLNITGESSSAKQSEVNYFKDWLKKVNDNIHQLVQILPPYKFLTALSQLVSRICHPSKQVWELLKAILCKIFKSYHQQAIWYTVAVYKSTVPMRSSRCKEVFQDVISSNSNLKSFIQQSLELTEMLLTISNQKCSGSKLSMRKDFPTLVRMLKNPNLSPIMVPLQRTLTVKVSNKAESKFDPFPDALPYISGVDDMVDVLSSLQKPKKIKVRASDGLLYPLMCKPKDDLRKDCRLMEFNSLVNKFLLQDSECRRRQLHIRTYAVIPLNEECGLLEWVPNTKGLRIILQDIYREKGISYRVHDLKQIYDHMTREPQKARKCEIFVKRVLPKYPPIFHEWFLSTFFSPTKWYMARLAYCRTSAVISMVGYILGLGDRHGENILFDATCGDCVHVDFNCLFNKGEKFDCPERVPFRMTHNMVKAMGALGYEGVFRKSCEHTMKVMRREKESLLSVLNTFLYDPLVEWKKDSRRAAMSAPSEKSSTEAMGILRNIDKRLRGITKHSMIRNTVLSIEGQVDHLIQDATDISNLCQMYIGWAAYL</sequence>
<dbReference type="Gene3D" id="1.25.10.10">
    <property type="entry name" value="Leucine-rich Repeat Variant"/>
    <property type="match status" value="1"/>
</dbReference>
<dbReference type="EnsemblMetazoa" id="CLYHEMT001848.1">
    <property type="protein sequence ID" value="CLYHEMP001848.1"/>
    <property type="gene ID" value="CLYHEMG001848"/>
</dbReference>
<keyword evidence="8" id="KW-0418">Kinase</keyword>
<evidence type="ECO:0000256" key="3">
    <source>
        <dbReference type="ARBA" id="ARBA00012513"/>
    </source>
</evidence>
<dbReference type="SUPFAM" id="SSF48452">
    <property type="entry name" value="TPR-like"/>
    <property type="match status" value="1"/>
</dbReference>
<dbReference type="PROSITE" id="PS51189">
    <property type="entry name" value="FAT"/>
    <property type="match status" value="1"/>
</dbReference>
<keyword evidence="5" id="KW-0808">Transferase</keyword>
<dbReference type="InterPro" id="IPR056803">
    <property type="entry name" value="ATR-like_N-HEAT"/>
</dbReference>
<evidence type="ECO:0000259" key="13">
    <source>
        <dbReference type="PROSITE" id="PS50290"/>
    </source>
</evidence>
<dbReference type="GO" id="GO:0000077">
    <property type="term" value="P:DNA damage checkpoint signaling"/>
    <property type="evidence" value="ECO:0007669"/>
    <property type="project" value="TreeGrafter"/>
</dbReference>
<evidence type="ECO:0000256" key="2">
    <source>
        <dbReference type="ARBA" id="ARBA00010769"/>
    </source>
</evidence>
<evidence type="ECO:0000256" key="4">
    <source>
        <dbReference type="ARBA" id="ARBA00022527"/>
    </source>
</evidence>
<dbReference type="SUPFAM" id="SSF56112">
    <property type="entry name" value="Protein kinase-like (PK-like)"/>
    <property type="match status" value="1"/>
</dbReference>
<evidence type="ECO:0000256" key="6">
    <source>
        <dbReference type="ARBA" id="ARBA00022741"/>
    </source>
</evidence>
<dbReference type="EC" id="2.7.11.1" evidence="3"/>
<dbReference type="OrthoDB" id="381190at2759"/>
<feature type="domain" description="PI3K/PI4K catalytic" evidence="13">
    <location>
        <begin position="2162"/>
        <end position="2476"/>
    </location>
</feature>